<protein>
    <submittedName>
        <fullName evidence="1">Uncharacterized protein</fullName>
    </submittedName>
</protein>
<dbReference type="RefSeq" id="WP_096430507.1">
    <property type="nucleotide sequence ID" value="NZ_AP018042.1"/>
</dbReference>
<dbReference type="Proteomes" id="UP000218267">
    <property type="component" value="Chromosome"/>
</dbReference>
<gene>
    <name evidence="1" type="ORF">ALGA_2978</name>
</gene>
<evidence type="ECO:0000313" key="2">
    <source>
        <dbReference type="Proteomes" id="UP000218267"/>
    </source>
</evidence>
<dbReference type="KEGG" id="mbas:ALGA_2978"/>
<organism evidence="1 2">
    <name type="scientific">Labilibaculum antarcticum</name>
    <dbReference type="NCBI Taxonomy" id="1717717"/>
    <lineage>
        <taxon>Bacteria</taxon>
        <taxon>Pseudomonadati</taxon>
        <taxon>Bacteroidota</taxon>
        <taxon>Bacteroidia</taxon>
        <taxon>Marinilabiliales</taxon>
        <taxon>Marinifilaceae</taxon>
        <taxon>Labilibaculum</taxon>
    </lineage>
</organism>
<evidence type="ECO:0000313" key="1">
    <source>
        <dbReference type="EMBL" id="BAX81283.1"/>
    </source>
</evidence>
<keyword evidence="2" id="KW-1185">Reference proteome</keyword>
<proteinExistence type="predicted"/>
<dbReference type="CDD" id="cd20477">
    <property type="entry name" value="Cas13b_Pb-like"/>
    <property type="match status" value="1"/>
</dbReference>
<dbReference type="AlphaFoldDB" id="A0A1Y1CMP0"/>
<dbReference type="OrthoDB" id="613399at2"/>
<dbReference type="EMBL" id="AP018042">
    <property type="protein sequence ID" value="BAX81283.1"/>
    <property type="molecule type" value="Genomic_DNA"/>
</dbReference>
<reference evidence="2" key="2">
    <citation type="journal article" date="2020" name="Antonie Van Leeuwenhoek">
        <title>Labilibaculum antarcticum sp. nov., a novel facultative anaerobic, psychrotorelant bacterium isolated from marine sediment of Antarctica.</title>
        <authorList>
            <person name="Watanabe M."/>
            <person name="Kojima H."/>
            <person name="Fukui M."/>
        </authorList>
    </citation>
    <scope>NUCLEOTIDE SEQUENCE [LARGE SCALE GENOMIC DNA]</scope>
    <source>
        <strain evidence="2">SPP2</strain>
    </source>
</reference>
<name>A0A1Y1CMP0_9BACT</name>
<reference evidence="1 2" key="1">
    <citation type="journal article" date="2018" name="Mar. Genomics">
        <title>Complete genome sequence of Marinifilaceae bacterium strain SPP2, isolated from the Antarctic marine sediment.</title>
        <authorList>
            <person name="Watanabe M."/>
            <person name="Kojima H."/>
            <person name="Fukui M."/>
        </authorList>
    </citation>
    <scope>NUCLEOTIDE SEQUENCE [LARGE SCALE GENOMIC DNA]</scope>
    <source>
        <strain evidence="1 2">SPP2</strain>
    </source>
</reference>
<sequence>METIEKAEHKGLNVYKTLKSDPQYFGGYLNMARSNIFSINNSVAHKIKISTLPDEEKILDSFLCNNNRKHLNWNLAHSIAVKFLPIIKVFDFESLPKSERTGDLNNLNTGKDFAAMAASLRCLFREIQEFRNDYSHYYSIANGTKRKTIISGELAEFLRLNFARAIEYTKERFNGVLNDDDFEPVKERVLVNQDNTITTDGFVFLISMFLEREHAFQFIGEIKGLKGTQFNSFIATREVLMAFCAKLPHDRFVSEDKKQAFTLDIINTLNRCPKELYGVITDEERKAFKPCLDKLNLENLLDNSTNDKADVEDYDKYIEALTRKIRHSNRFSYFALKFIDETDIFSKLRFQINLGKLLIDEYEKPINREMYPRSIVQDVKAFGKLSDFEDGAEVLKQIDKDGNSLGFEQYAPFYHTKNNKIGLHTNNAKAIVIHKPNSQSKVKKSLKQALPEAFLSLHELPKIIVLEHLEKGKSEELINDFVLACNSKITNKQFIDEVKRKLPNDWNEFSKRSDSQKESAYKPNALAYLRMRKKIVDEVLAPYNLNHKQIPTRILDYWLCIVDINADRAISDRIKRMKREGMDRLKAYQKFTKTGKGKIPKIGEMATFLAKDIVDMVISTDKKKKITSFYYDKMQECLALFADPEKKSLFVDLISKELHLNEADGHPFLKNIEFSKIRYTQDLYLIYLQEKVNKMIDVKNFRSGKTSTIDKSWMMCTFYKREWNQEAGKQLTEVKLPDNLSSIPFTLRQLKEKISSNLDEWLHNLTKGNEANDGKTPINLPTNLFDEPLIRLLQNDLDAQQVEYSADAKYNELFKIWWRNRGDSTQSFYHAEREYFIFDEKVNFKLQENAMFADFYSLSVKKAFRAKQNARRIEQKTNRRLPDIQFSQVEKVFKRSISNTEKQIRLLQEEDQILLLMLEKLISSDQDLNLKLNQIDILLNETITVKEPVRGNLFFDNNAEITRRIIDQRKRKDHSMLHKYVFDRRLPELFEYFAENEIPLQDLKNELEAYNNAKQMVLATVFKFEEALVANNHADDFMDADSKTGHIPHKAYLQWLKKEGMINENEFQFLNRVRNCFSHNQFPPKNTMSLFVSQWADGNFALQIAELYNEKIDAILAI</sequence>
<accession>A0A1Y1CMP0</accession>
<dbReference type="NCBIfam" id="NF038190">
    <property type="entry name" value="VI_Cas13b"/>
    <property type="match status" value="1"/>
</dbReference>